<dbReference type="InterPro" id="IPR001480">
    <property type="entry name" value="Bulb-type_lectin_dom"/>
</dbReference>
<dbReference type="EMBL" id="FMCU01000031">
    <property type="protein sequence ID" value="SCF49072.1"/>
    <property type="molecule type" value="Genomic_DNA"/>
</dbReference>
<dbReference type="SUPFAM" id="SSF51261">
    <property type="entry name" value="Duplicated hybrid motif"/>
    <property type="match status" value="1"/>
</dbReference>
<feature type="domain" description="Bulb-type lectin" evidence="1">
    <location>
        <begin position="19"/>
        <end position="128"/>
    </location>
</feature>
<dbReference type="PROSITE" id="PS50927">
    <property type="entry name" value="BULB_LECTIN"/>
    <property type="match status" value="2"/>
</dbReference>
<keyword evidence="2" id="KW-0430">Lectin</keyword>
<accession>A0A1C5AV19</accession>
<dbReference type="InterPro" id="IPR050570">
    <property type="entry name" value="Cell_wall_metabolism_enzyme"/>
</dbReference>
<dbReference type="SUPFAM" id="SSF51110">
    <property type="entry name" value="alpha-D-mannose-specific plant lectins"/>
    <property type="match status" value="3"/>
</dbReference>
<name>A0A1C5AV19_9ACTN</name>
<dbReference type="Pfam" id="PF01551">
    <property type="entry name" value="Peptidase_M23"/>
    <property type="match status" value="1"/>
</dbReference>
<dbReference type="PANTHER" id="PTHR21666">
    <property type="entry name" value="PEPTIDASE-RELATED"/>
    <property type="match status" value="1"/>
</dbReference>
<dbReference type="InterPro" id="IPR036426">
    <property type="entry name" value="Bulb-type_lectin_dom_sf"/>
</dbReference>
<protein>
    <submittedName>
        <fullName evidence="2">D-mannose binding lectin</fullName>
    </submittedName>
</protein>
<evidence type="ECO:0000259" key="1">
    <source>
        <dbReference type="PROSITE" id="PS50927"/>
    </source>
</evidence>
<dbReference type="AlphaFoldDB" id="A0A1C5AV19"/>
<dbReference type="Gene3D" id="2.70.70.10">
    <property type="entry name" value="Glucose Permease (Domain IIA)"/>
    <property type="match status" value="1"/>
</dbReference>
<proteinExistence type="predicted"/>
<dbReference type="STRING" id="121616.GA0070216_13126"/>
<dbReference type="CDD" id="cd00028">
    <property type="entry name" value="B_lectin"/>
    <property type="match status" value="2"/>
</dbReference>
<dbReference type="InterPro" id="IPR016047">
    <property type="entry name" value="M23ase_b-sheet_dom"/>
</dbReference>
<evidence type="ECO:0000313" key="2">
    <source>
        <dbReference type="EMBL" id="SCF49072.1"/>
    </source>
</evidence>
<dbReference type="Gene3D" id="2.90.10.10">
    <property type="entry name" value="Bulb-type lectin domain"/>
    <property type="match status" value="4"/>
</dbReference>
<gene>
    <name evidence="2" type="ORF">GA0070216_13126</name>
</gene>
<reference evidence="3" key="1">
    <citation type="submission" date="2016-06" db="EMBL/GenBank/DDBJ databases">
        <authorList>
            <person name="Varghese N."/>
            <person name="Submissions Spin"/>
        </authorList>
    </citation>
    <scope>NUCLEOTIDE SEQUENCE [LARGE SCALE GENOMIC DNA]</scope>
    <source>
        <strain evidence="3">DSM 44100</strain>
    </source>
</reference>
<dbReference type="SMART" id="SM00108">
    <property type="entry name" value="B_lectin"/>
    <property type="match status" value="2"/>
</dbReference>
<evidence type="ECO:0000313" key="3">
    <source>
        <dbReference type="Proteomes" id="UP000198797"/>
    </source>
</evidence>
<dbReference type="GO" id="GO:0030246">
    <property type="term" value="F:carbohydrate binding"/>
    <property type="evidence" value="ECO:0007669"/>
    <property type="project" value="UniProtKB-KW"/>
</dbReference>
<dbReference type="InterPro" id="IPR011055">
    <property type="entry name" value="Dup_hybrid_motif"/>
</dbReference>
<dbReference type="GO" id="GO:0004222">
    <property type="term" value="F:metalloendopeptidase activity"/>
    <property type="evidence" value="ECO:0007669"/>
    <property type="project" value="TreeGrafter"/>
</dbReference>
<organism evidence="2 3">
    <name type="scientific">Micromonospora matsumotoense</name>
    <dbReference type="NCBI Taxonomy" id="121616"/>
    <lineage>
        <taxon>Bacteria</taxon>
        <taxon>Bacillati</taxon>
        <taxon>Actinomycetota</taxon>
        <taxon>Actinomycetes</taxon>
        <taxon>Micromonosporales</taxon>
        <taxon>Micromonosporaceae</taxon>
        <taxon>Micromonospora</taxon>
    </lineage>
</organism>
<feature type="domain" description="Bulb-type lectin" evidence="1">
    <location>
        <begin position="131"/>
        <end position="240"/>
    </location>
</feature>
<dbReference type="CDD" id="cd12797">
    <property type="entry name" value="M23_peptidase"/>
    <property type="match status" value="1"/>
</dbReference>
<dbReference type="PANTHER" id="PTHR21666:SF270">
    <property type="entry name" value="MUREIN HYDROLASE ACTIVATOR ENVC"/>
    <property type="match status" value="1"/>
</dbReference>
<dbReference type="Proteomes" id="UP000198797">
    <property type="component" value="Unassembled WGS sequence"/>
</dbReference>
<sequence>MTVGVIAAAASPVQAAHGTRLLGPGERLTGGQYLLSGNRQHRLAMQTDGNLVLYRPDGSYSWQTDTDGHPGAYLDMQTDGNLVLYRANGTFIWQTNTPGRTGARLELQDDGNLVLLQSGRVLWQTDTWIPKSVLSPGERLTPGQDMYSADRRHKLAMQTDGNLVLYRPNGSYSWQTDTDGHPGAYLDMQTDGNLVLYRANGTFIWQTNTPGRTGVHLVLQNDGNLVLYQGATAIWYTNTVVGQHSLPLPRSAAPRSRYDDPHHDYPAVDIGVPTGTPALAVAAGTVQTFSNASCGNGATLTALGAVFTYCHFSAHRVGSGAQVSAGQQIGDTGNTGNSTGPHLHLAIQVGGGSRCPQPWLLAVYDGAAPPPVTSLPTSGCSY</sequence>
<keyword evidence="3" id="KW-1185">Reference proteome</keyword>
<dbReference type="Pfam" id="PF01453">
    <property type="entry name" value="B_lectin"/>
    <property type="match status" value="1"/>
</dbReference>